<dbReference type="GO" id="GO:0046872">
    <property type="term" value="F:metal ion binding"/>
    <property type="evidence" value="ECO:0007669"/>
    <property type="project" value="InterPro"/>
</dbReference>
<dbReference type="PROSITE" id="PS00913">
    <property type="entry name" value="ADH_IRON_1"/>
    <property type="match status" value="1"/>
</dbReference>
<dbReference type="STRING" id="376489.A5892_08125"/>
<dbReference type="PANTHER" id="PTHR11496:SF102">
    <property type="entry name" value="ALCOHOL DEHYDROGENASE 4"/>
    <property type="match status" value="1"/>
</dbReference>
<organism evidence="7 8">
    <name type="scientific">Halotalea alkalilenta</name>
    <dbReference type="NCBI Taxonomy" id="376489"/>
    <lineage>
        <taxon>Bacteria</taxon>
        <taxon>Pseudomonadati</taxon>
        <taxon>Pseudomonadota</taxon>
        <taxon>Gammaproteobacteria</taxon>
        <taxon>Oceanospirillales</taxon>
        <taxon>Halomonadaceae</taxon>
        <taxon>Halotalea</taxon>
    </lineage>
</organism>
<reference evidence="7 8" key="1">
    <citation type="submission" date="2016-04" db="EMBL/GenBank/DDBJ databases">
        <title>Complete Genome Sequence of Halotalea alkalilenta IHB B 13600.</title>
        <authorList>
            <person name="Swarnkar M.K."/>
            <person name="Sharma A."/>
            <person name="Kaushal K."/>
            <person name="Soni R."/>
            <person name="Rana S."/>
            <person name="Singh A.K."/>
            <person name="Gulati A."/>
        </authorList>
    </citation>
    <scope>NUCLEOTIDE SEQUENCE [LARGE SCALE GENOMIC DNA]</scope>
    <source>
        <strain evidence="7 8">IHB B 13600</strain>
    </source>
</reference>
<dbReference type="RefSeq" id="WP_064122385.1">
    <property type="nucleotide sequence ID" value="NZ_CP015243.1"/>
</dbReference>
<dbReference type="AlphaFoldDB" id="A0A172YEN9"/>
<dbReference type="Pfam" id="PF25137">
    <property type="entry name" value="ADH_Fe_C"/>
    <property type="match status" value="1"/>
</dbReference>
<keyword evidence="3" id="KW-0560">Oxidoreductase</keyword>
<evidence type="ECO:0000313" key="8">
    <source>
        <dbReference type="Proteomes" id="UP000077875"/>
    </source>
</evidence>
<evidence type="ECO:0000256" key="3">
    <source>
        <dbReference type="ARBA" id="ARBA00023002"/>
    </source>
</evidence>
<evidence type="ECO:0000259" key="5">
    <source>
        <dbReference type="Pfam" id="PF00465"/>
    </source>
</evidence>
<comment type="similarity">
    <text evidence="2">Belongs to the iron-containing alcohol dehydrogenase family.</text>
</comment>
<dbReference type="FunFam" id="3.40.50.1970:FF:000003">
    <property type="entry name" value="Alcohol dehydrogenase, iron-containing"/>
    <property type="match status" value="1"/>
</dbReference>
<dbReference type="GO" id="GO:0004022">
    <property type="term" value="F:alcohol dehydrogenase (NAD+) activity"/>
    <property type="evidence" value="ECO:0007669"/>
    <property type="project" value="TreeGrafter"/>
</dbReference>
<feature type="domain" description="Alcohol dehydrogenase iron-type/glycerol dehydrogenase GldA" evidence="5">
    <location>
        <begin position="7"/>
        <end position="175"/>
    </location>
</feature>
<comment type="cofactor">
    <cofactor evidence="1">
        <name>Fe cation</name>
        <dbReference type="ChEBI" id="CHEBI:24875"/>
    </cofactor>
</comment>
<dbReference type="InterPro" id="IPR056798">
    <property type="entry name" value="ADH_Fe_C"/>
</dbReference>
<dbReference type="FunFam" id="1.20.1090.10:FF:000001">
    <property type="entry name" value="Aldehyde-alcohol dehydrogenase"/>
    <property type="match status" value="1"/>
</dbReference>
<evidence type="ECO:0000259" key="6">
    <source>
        <dbReference type="Pfam" id="PF25137"/>
    </source>
</evidence>
<evidence type="ECO:0000256" key="4">
    <source>
        <dbReference type="ARBA" id="ARBA00023027"/>
    </source>
</evidence>
<name>A0A172YEN9_9GAMM</name>
<accession>A0A172YEN9</accession>
<dbReference type="SUPFAM" id="SSF56796">
    <property type="entry name" value="Dehydroquinate synthase-like"/>
    <property type="match status" value="1"/>
</dbReference>
<dbReference type="EMBL" id="CP015243">
    <property type="protein sequence ID" value="ANF57435.1"/>
    <property type="molecule type" value="Genomic_DNA"/>
</dbReference>
<dbReference type="Gene3D" id="3.40.50.1970">
    <property type="match status" value="1"/>
</dbReference>
<keyword evidence="8" id="KW-1185">Reference proteome</keyword>
<dbReference type="CDD" id="cd08194">
    <property type="entry name" value="Fe-ADH-like"/>
    <property type="match status" value="1"/>
</dbReference>
<dbReference type="InterPro" id="IPR001670">
    <property type="entry name" value="ADH_Fe/GldA"/>
</dbReference>
<gene>
    <name evidence="7" type="ORF">A5892_08125</name>
</gene>
<feature type="domain" description="Fe-containing alcohol dehydrogenase-like C-terminal" evidence="6">
    <location>
        <begin position="187"/>
        <end position="383"/>
    </location>
</feature>
<dbReference type="Gene3D" id="1.20.1090.10">
    <property type="entry name" value="Dehydroquinate synthase-like - alpha domain"/>
    <property type="match status" value="1"/>
</dbReference>
<dbReference type="KEGG" id="haa:A5892_08125"/>
<dbReference type="PANTHER" id="PTHR11496">
    <property type="entry name" value="ALCOHOL DEHYDROGENASE"/>
    <property type="match status" value="1"/>
</dbReference>
<dbReference type="Pfam" id="PF00465">
    <property type="entry name" value="Fe-ADH"/>
    <property type="match status" value="1"/>
</dbReference>
<evidence type="ECO:0000256" key="1">
    <source>
        <dbReference type="ARBA" id="ARBA00001962"/>
    </source>
</evidence>
<dbReference type="InterPro" id="IPR039697">
    <property type="entry name" value="Alcohol_dehydrogenase_Fe"/>
</dbReference>
<evidence type="ECO:0000313" key="7">
    <source>
        <dbReference type="EMBL" id="ANF57435.1"/>
    </source>
</evidence>
<protein>
    <submittedName>
        <fullName evidence="7">Alcohol dehydrogenase</fullName>
    </submittedName>
</protein>
<dbReference type="InterPro" id="IPR018211">
    <property type="entry name" value="ADH_Fe_CS"/>
</dbReference>
<sequence>MPSIFSPDTLHYGAGAFERLGEEAARFGSRALLVGDRTMEMLGLINRARILLEDAGVECSSFIDVDGEPEDRHVKAALAIAREYDCRMLVGLGGGSCIDAAKAVALLAASGGDIADYLDPRQHPGAVALPLIAVPTTAGTGSEGTDVTVITDTERGIKMMIKRAALMPAVAIVDPELARSAPGPVVAATGVDALTHAIEAYLSRRAHPYTDTLALAACARIGRHLERAWRDREDLDAWSELSLGATQAGQAFSNASVGLVHGMSRPLGALFHVPHGISNAMLLPGVLEFSRRDCAPRLAELAAVLLPGECPRDIDAAADAVVAWVKRLCLSLEIPNMQRYGIEWEALAPRLDKMAEDALASGSPGNNPRIPSHAEIITLYRHCYADDFG</sequence>
<keyword evidence="4" id="KW-0520">NAD</keyword>
<proteinExistence type="inferred from homology"/>
<dbReference type="Proteomes" id="UP000077875">
    <property type="component" value="Chromosome"/>
</dbReference>
<evidence type="ECO:0000256" key="2">
    <source>
        <dbReference type="ARBA" id="ARBA00007358"/>
    </source>
</evidence>